<dbReference type="AlphaFoldDB" id="A0A5C7Y620"/>
<dbReference type="RefSeq" id="WP_276760172.1">
    <property type="nucleotide sequence ID" value="NZ_SSGD01000045.1"/>
</dbReference>
<comment type="caution">
    <text evidence="1">The sequence shown here is derived from an EMBL/GenBank/DDBJ whole genome shotgun (WGS) entry which is preliminary data.</text>
</comment>
<evidence type="ECO:0000313" key="2">
    <source>
        <dbReference type="Proteomes" id="UP000321797"/>
    </source>
</evidence>
<sequence>MADYTAEFDADLPDPTPEQRAELERLIVAAIRGDGREVVPWARIQRQLPEGLREFASSVVTAMWLDGAVWLASVHGRWMVAEGDAADLTRAEHDRHHGCARPPLAV</sequence>
<evidence type="ECO:0000313" key="1">
    <source>
        <dbReference type="EMBL" id="TXI56888.1"/>
    </source>
</evidence>
<dbReference type="Proteomes" id="UP000321797">
    <property type="component" value="Unassembled WGS sequence"/>
</dbReference>
<dbReference type="EMBL" id="SSGD01000045">
    <property type="protein sequence ID" value="TXI56888.1"/>
    <property type="molecule type" value="Genomic_DNA"/>
</dbReference>
<proteinExistence type="predicted"/>
<accession>A0A5C7Y620</accession>
<name>A0A5C7Y620_9MYCO</name>
<reference evidence="1 2" key="1">
    <citation type="submission" date="2018-09" db="EMBL/GenBank/DDBJ databases">
        <title>Metagenome Assembled Genomes from an Advanced Water Purification Facility.</title>
        <authorList>
            <person name="Stamps B.W."/>
            <person name="Spear J.R."/>
        </authorList>
    </citation>
    <scope>NUCLEOTIDE SEQUENCE [LARGE SCALE GENOMIC DNA]</scope>
    <source>
        <strain evidence="1">Bin_29_2</strain>
    </source>
</reference>
<gene>
    <name evidence="1" type="ORF">E6Q54_09320</name>
</gene>
<organism evidence="1 2">
    <name type="scientific">Mycolicibacter arupensis</name>
    <dbReference type="NCBI Taxonomy" id="342002"/>
    <lineage>
        <taxon>Bacteria</taxon>
        <taxon>Bacillati</taxon>
        <taxon>Actinomycetota</taxon>
        <taxon>Actinomycetes</taxon>
        <taxon>Mycobacteriales</taxon>
        <taxon>Mycobacteriaceae</taxon>
        <taxon>Mycolicibacter</taxon>
    </lineage>
</organism>
<protein>
    <submittedName>
        <fullName evidence="1">Uncharacterized protein</fullName>
    </submittedName>
</protein>